<dbReference type="AlphaFoldDB" id="A0A0K0E7S5"/>
<reference evidence="2" key="1">
    <citation type="submission" date="2015-08" db="UniProtKB">
        <authorList>
            <consortium name="WormBaseParasite"/>
        </authorList>
    </citation>
    <scope>IDENTIFICATION</scope>
</reference>
<evidence type="ECO:0000313" key="2">
    <source>
        <dbReference type="WBParaSite" id="SSTP_0000555000.1"/>
    </source>
</evidence>
<keyword evidence="1" id="KW-0472">Membrane</keyword>
<proteinExistence type="predicted"/>
<organism evidence="2">
    <name type="scientific">Strongyloides stercoralis</name>
    <name type="common">Threadworm</name>
    <dbReference type="NCBI Taxonomy" id="6248"/>
    <lineage>
        <taxon>Eukaryota</taxon>
        <taxon>Metazoa</taxon>
        <taxon>Ecdysozoa</taxon>
        <taxon>Nematoda</taxon>
        <taxon>Chromadorea</taxon>
        <taxon>Rhabditida</taxon>
        <taxon>Tylenchina</taxon>
        <taxon>Panagrolaimomorpha</taxon>
        <taxon>Strongyloidoidea</taxon>
        <taxon>Strongyloididae</taxon>
        <taxon>Strongyloides</taxon>
    </lineage>
</organism>
<keyword evidence="1" id="KW-1133">Transmembrane helix</keyword>
<sequence length="89" mass="10265">MDKEKPYAHIIPIIVIVLIIGIIALIFGCFKLKQWRKKKQAEKLKYISLYSKRENGDEVIGKHYVPLDNISVPKTYTKKSEDSSTEADQ</sequence>
<accession>A0A0K0E7S5</accession>
<feature type="transmembrane region" description="Helical" evidence="1">
    <location>
        <begin position="6"/>
        <end position="30"/>
    </location>
</feature>
<dbReference type="PROSITE" id="PS51257">
    <property type="entry name" value="PROKAR_LIPOPROTEIN"/>
    <property type="match status" value="1"/>
</dbReference>
<evidence type="ECO:0000256" key="1">
    <source>
        <dbReference type="SAM" id="Phobius"/>
    </source>
</evidence>
<name>A0A0K0E7S5_STRER</name>
<protein>
    <submittedName>
        <fullName evidence="2">DAG1 domain-containing protein</fullName>
    </submittedName>
</protein>
<keyword evidence="1" id="KW-0812">Transmembrane</keyword>
<dbReference type="WBParaSite" id="SSTP_0000555000.1">
    <property type="protein sequence ID" value="SSTP_0000555000.1"/>
    <property type="gene ID" value="SSTP_0000555000"/>
</dbReference>